<evidence type="ECO:0000313" key="4">
    <source>
        <dbReference type="EMBL" id="PMF17356.1"/>
    </source>
</evidence>
<dbReference type="GeneID" id="94234915"/>
<reference evidence="4" key="3">
    <citation type="journal article" date="2018" name="Nature">
        <title>A major lineage of non-tailed dsDNA viruses as unrecognized killers of marine bacteria.</title>
        <authorList>
            <person name="Kauffman K.M."/>
            <person name="Hussain F.A."/>
            <person name="Yang J."/>
            <person name="Arevalo P."/>
            <person name="Brown J.M."/>
            <person name="Chang W.K."/>
            <person name="VanInsberghe D."/>
            <person name="Elsherbini J."/>
            <person name="Sharma R.S."/>
            <person name="Cutler M.B."/>
            <person name="Kelly L."/>
            <person name="Polz M.F."/>
        </authorList>
    </citation>
    <scope>NUCLEOTIDE SEQUENCE</scope>
    <source>
        <strain evidence="4">10N.286.54.F3</strain>
    </source>
</reference>
<comment type="caution">
    <text evidence="1">The sequence shown here is derived from an EMBL/GenBank/DDBJ whole genome shotgun (WGS) entry which is preliminary data.</text>
</comment>
<reference evidence="2" key="5">
    <citation type="submission" date="2023-07" db="EMBL/GenBank/DDBJ databases">
        <title>Genome content predicts the carbon catabolic preferences of heterotrophic bacteria.</title>
        <authorList>
            <person name="Gralka M."/>
        </authorList>
    </citation>
    <scope>NUCLEOTIDE SEQUENCE</scope>
    <source>
        <strain evidence="3">6E02</strain>
        <strain evidence="2">6E03</strain>
    </source>
</reference>
<dbReference type="RefSeq" id="WP_009845895.1">
    <property type="nucleotide sequence ID" value="NZ_CAWMQV010000108.1"/>
</dbReference>
<sequence>MHSSDIIKLANLGVNIEISKDSSLHPSDALEVVKIVAEIGSQIVIKKKYHTDYLIQMAEVGRDHVTIAV</sequence>
<dbReference type="EMBL" id="JAKMYX010000003">
    <property type="protein sequence ID" value="MDH5919705.1"/>
    <property type="molecule type" value="Genomic_DNA"/>
</dbReference>
<evidence type="ECO:0000313" key="6">
    <source>
        <dbReference type="Proteomes" id="UP001159663"/>
    </source>
</evidence>
<reference evidence="1" key="4">
    <citation type="submission" date="2022-01" db="EMBL/GenBank/DDBJ databases">
        <title>Vibrio aestuarianus Clade A and Clade B isolates are associated with Pacific oyster (Crassostrea gigas) disease outbreaks across Ireland.</title>
        <authorList>
            <person name="Coyle N."/>
            <person name="O'Toole C."/>
            <person name="Thomas J.C.L."/>
            <person name="Ryder D."/>
            <person name="Cheslett D."/>
            <person name="Feist S."/>
            <person name="Bean T."/>
            <person name="Joseph A."/>
            <person name="Waina A."/>
            <person name="Feil E."/>
            <person name="Verner-Jeffreys D.W."/>
        </authorList>
    </citation>
    <scope>NUCLEOTIDE SEQUENCE</scope>
    <source>
        <strain evidence="1">S/17/14 A</strain>
    </source>
</reference>
<evidence type="ECO:0000313" key="5">
    <source>
        <dbReference type="Proteomes" id="UP000235405"/>
    </source>
</evidence>
<dbReference type="Proteomes" id="UP001177883">
    <property type="component" value="Unassembled WGS sequence"/>
</dbReference>
<dbReference type="EMBL" id="JAUYVK010000015">
    <property type="protein sequence ID" value="MDP2490749.1"/>
    <property type="molecule type" value="Genomic_DNA"/>
</dbReference>
<dbReference type="Proteomes" id="UP001159663">
    <property type="component" value="Unassembled WGS sequence"/>
</dbReference>
<accession>A0A0N8GWH9</accession>
<dbReference type="EMBL" id="MCSW01000222">
    <property type="protein sequence ID" value="PMF17356.1"/>
    <property type="molecule type" value="Genomic_DNA"/>
</dbReference>
<evidence type="ECO:0000313" key="2">
    <source>
        <dbReference type="EMBL" id="MDP2490749.1"/>
    </source>
</evidence>
<proteinExistence type="predicted"/>
<reference evidence="5" key="1">
    <citation type="submission" date="2016-07" db="EMBL/GenBank/DDBJ databases">
        <title>Nontailed viruses are major unrecognized killers of bacteria in the ocean.</title>
        <authorList>
            <person name="Kauffman K."/>
            <person name="Hussain F."/>
            <person name="Yang J."/>
            <person name="Arevalo P."/>
            <person name="Brown J."/>
            <person name="Cutler M."/>
            <person name="Kelly L."/>
            <person name="Polz M.F."/>
        </authorList>
    </citation>
    <scope>NUCLEOTIDE SEQUENCE [LARGE SCALE GENOMIC DNA]</scope>
    <source>
        <strain evidence="5">10N.286.54.F3</strain>
    </source>
</reference>
<dbReference type="Proteomes" id="UP000235405">
    <property type="component" value="Unassembled WGS sequence"/>
</dbReference>
<evidence type="ECO:0000313" key="1">
    <source>
        <dbReference type="EMBL" id="MDH5919705.1"/>
    </source>
</evidence>
<gene>
    <name evidence="4" type="ORF">BCV19_01630</name>
    <name evidence="1" type="ORF">L8R85_01570</name>
    <name evidence="2" type="ORF">Q8W38_15470</name>
    <name evidence="3" type="ORF">Q8W42_02380</name>
</gene>
<dbReference type="EMBL" id="JAUYVL010000001">
    <property type="protein sequence ID" value="MDP2499544.1"/>
    <property type="molecule type" value="Genomic_DNA"/>
</dbReference>
<protein>
    <submittedName>
        <fullName evidence="1">Uncharacterized protein</fullName>
    </submittedName>
</protein>
<reference evidence="4" key="2">
    <citation type="submission" date="2016-07" db="EMBL/GenBank/DDBJ databases">
        <authorList>
            <person name="Wan K."/>
            <person name="Booth B."/>
            <person name="Spirohn K."/>
            <person name="Hao T."/>
            <person name="Hu Y."/>
            <person name="Calderwood M."/>
            <person name="Hill D."/>
            <person name="Mohr S."/>
            <person name="Vidal M."/>
            <person name="Celniker S."/>
            <person name="Perrimon N."/>
        </authorList>
    </citation>
    <scope>NUCLEOTIDE SEQUENCE</scope>
    <source>
        <strain evidence="4">10N.286.54.F3</strain>
    </source>
</reference>
<organism evidence="1 6">
    <name type="scientific">Vibrio splendidus</name>
    <dbReference type="NCBI Taxonomy" id="29497"/>
    <lineage>
        <taxon>Bacteria</taxon>
        <taxon>Pseudomonadati</taxon>
        <taxon>Pseudomonadota</taxon>
        <taxon>Gammaproteobacteria</taxon>
        <taxon>Vibrionales</taxon>
        <taxon>Vibrionaceae</taxon>
        <taxon>Vibrio</taxon>
    </lineage>
</organism>
<dbReference type="Proteomes" id="UP001177935">
    <property type="component" value="Unassembled WGS sequence"/>
</dbReference>
<evidence type="ECO:0000313" key="3">
    <source>
        <dbReference type="EMBL" id="MDP2499544.1"/>
    </source>
</evidence>
<name>A0A0N8GWH9_VIBSP</name>
<dbReference type="AlphaFoldDB" id="A0A0N8GWH9"/>